<dbReference type="InterPro" id="IPR033941">
    <property type="entry name" value="IPMI_cat"/>
</dbReference>
<keyword evidence="6" id="KW-0028">Amino-acid biosynthesis</keyword>
<dbReference type="NCBIfam" id="NF001614">
    <property type="entry name" value="PRK00402.1"/>
    <property type="match status" value="1"/>
</dbReference>
<dbReference type="UniPathway" id="UPA00048">
    <property type="reaction ID" value="UER00071"/>
</dbReference>
<evidence type="ECO:0000256" key="2">
    <source>
        <dbReference type="ARBA" id="ARBA00022723"/>
    </source>
</evidence>
<accession>A0A2H9P9T5</accession>
<proteinExistence type="inferred from homology"/>
<keyword evidence="6" id="KW-0432">Leucine biosynthesis</keyword>
<evidence type="ECO:0000256" key="6">
    <source>
        <dbReference type="HAMAP-Rule" id="MF_01027"/>
    </source>
</evidence>
<dbReference type="InterPro" id="IPR011826">
    <property type="entry name" value="HAcnase/IPMdehydase_lsu_prok"/>
</dbReference>
<feature type="domain" description="Aconitase/3-isopropylmalate dehydratase large subunit alpha/beta/alpha" evidence="7">
    <location>
        <begin position="7"/>
        <end position="242"/>
    </location>
</feature>
<feature type="domain" description="Aconitase/3-isopropylmalate dehydratase large subunit alpha/beta/alpha" evidence="7">
    <location>
        <begin position="284"/>
        <end position="447"/>
    </location>
</feature>
<dbReference type="GO" id="GO:0051539">
    <property type="term" value="F:4 iron, 4 sulfur cluster binding"/>
    <property type="evidence" value="ECO:0007669"/>
    <property type="project" value="UniProtKB-KW"/>
</dbReference>
<dbReference type="GO" id="GO:0003861">
    <property type="term" value="F:3-isopropylmalate dehydratase activity"/>
    <property type="evidence" value="ECO:0007669"/>
    <property type="project" value="UniProtKB-UniRule"/>
</dbReference>
<reference evidence="9" key="1">
    <citation type="submission" date="2017-09" db="EMBL/GenBank/DDBJ databases">
        <title>Depth-based differentiation of microbial function through sediment-hosted aquifers and enrichment of novel symbionts in the deep terrestrial subsurface.</title>
        <authorList>
            <person name="Probst A.J."/>
            <person name="Ladd B."/>
            <person name="Jarett J.K."/>
            <person name="Geller-Mcgrath D.E."/>
            <person name="Sieber C.M.K."/>
            <person name="Emerson J.B."/>
            <person name="Anantharaman K."/>
            <person name="Thomas B.C."/>
            <person name="Malmstrom R."/>
            <person name="Stieglmeier M."/>
            <person name="Klingl A."/>
            <person name="Woyke T."/>
            <person name="Ryan C.M."/>
            <person name="Banfield J.F."/>
        </authorList>
    </citation>
    <scope>NUCLEOTIDE SEQUENCE [LARGE SCALE GENOMIC DNA]</scope>
</reference>
<comment type="catalytic activity">
    <reaction evidence="6">
        <text>(2R,3S)-3-isopropylmalate = (2S)-2-isopropylmalate</text>
        <dbReference type="Rhea" id="RHEA:32287"/>
        <dbReference type="ChEBI" id="CHEBI:1178"/>
        <dbReference type="ChEBI" id="CHEBI:35121"/>
        <dbReference type="EC" id="4.2.1.33"/>
    </reaction>
</comment>
<comment type="subunit">
    <text evidence="6">Heterodimer of LeuC and LeuD.</text>
</comment>
<name>A0A2H9P9T5_9BACT</name>
<dbReference type="SUPFAM" id="SSF53732">
    <property type="entry name" value="Aconitase iron-sulfur domain"/>
    <property type="match status" value="1"/>
</dbReference>
<dbReference type="EC" id="4.2.1.33" evidence="6"/>
<feature type="binding site" evidence="6">
    <location>
        <position position="399"/>
    </location>
    <ligand>
        <name>[4Fe-4S] cluster</name>
        <dbReference type="ChEBI" id="CHEBI:49883"/>
    </ligand>
</feature>
<feature type="binding site" evidence="6">
    <location>
        <position position="396"/>
    </location>
    <ligand>
        <name>[4Fe-4S] cluster</name>
        <dbReference type="ChEBI" id="CHEBI:49883"/>
    </ligand>
</feature>
<dbReference type="InterPro" id="IPR018136">
    <property type="entry name" value="Aconitase_4Fe-4S_BS"/>
</dbReference>
<dbReference type="NCBIfam" id="TIGR01343">
    <property type="entry name" value="hacA_fam"/>
    <property type="match status" value="1"/>
</dbReference>
<dbReference type="Proteomes" id="UP000234145">
    <property type="component" value="Unassembled WGS sequence"/>
</dbReference>
<dbReference type="HAMAP" id="MF_01027">
    <property type="entry name" value="LeuC_type2"/>
    <property type="match status" value="1"/>
</dbReference>
<evidence type="ECO:0000313" key="9">
    <source>
        <dbReference type="Proteomes" id="UP000234145"/>
    </source>
</evidence>
<comment type="pathway">
    <text evidence="6">Amino-acid biosynthesis; L-leucine biosynthesis; L-leucine from 3-methyl-2-oxobutanoate: step 2/4.</text>
</comment>
<keyword evidence="2 6" id="KW-0479">Metal-binding</keyword>
<keyword evidence="1 6" id="KW-0004">4Fe-4S</keyword>
<feature type="binding site" evidence="6">
    <location>
        <position position="336"/>
    </location>
    <ligand>
        <name>[4Fe-4S] cluster</name>
        <dbReference type="ChEBI" id="CHEBI:49883"/>
    </ligand>
</feature>
<dbReference type="InterPro" id="IPR036008">
    <property type="entry name" value="Aconitase_4Fe-4S_dom"/>
</dbReference>
<evidence type="ECO:0000256" key="5">
    <source>
        <dbReference type="ARBA" id="ARBA00023239"/>
    </source>
</evidence>
<comment type="similarity">
    <text evidence="6">Belongs to the aconitase/IPM isomerase family. LeuC type 2 subfamily.</text>
</comment>
<dbReference type="PROSITE" id="PS01244">
    <property type="entry name" value="ACONITASE_2"/>
    <property type="match status" value="1"/>
</dbReference>
<dbReference type="EMBL" id="PFMS01000109">
    <property type="protein sequence ID" value="PIZ15040.1"/>
    <property type="molecule type" value="Genomic_DNA"/>
</dbReference>
<dbReference type="InterPro" id="IPR006251">
    <property type="entry name" value="Homoacnase/IPMdehydase_lsu"/>
</dbReference>
<gene>
    <name evidence="6" type="primary">leuC</name>
    <name evidence="8" type="ORF">COY51_06390</name>
</gene>
<keyword evidence="6" id="KW-0100">Branched-chain amino acid biosynthesis</keyword>
<comment type="cofactor">
    <cofactor evidence="6">
        <name>[4Fe-4S] cluster</name>
        <dbReference type="ChEBI" id="CHEBI:49883"/>
    </cofactor>
    <text evidence="6">Binds 1 [4Fe-4S] cluster per subunit.</text>
</comment>
<dbReference type="InterPro" id="IPR050067">
    <property type="entry name" value="IPM_dehydratase_rel_enz"/>
</dbReference>
<dbReference type="AlphaFoldDB" id="A0A2H9P9T5"/>
<dbReference type="GO" id="GO:0046872">
    <property type="term" value="F:metal ion binding"/>
    <property type="evidence" value="ECO:0007669"/>
    <property type="project" value="UniProtKB-KW"/>
</dbReference>
<keyword evidence="4 6" id="KW-0411">Iron-sulfur</keyword>
<evidence type="ECO:0000256" key="3">
    <source>
        <dbReference type="ARBA" id="ARBA00023004"/>
    </source>
</evidence>
<evidence type="ECO:0000256" key="4">
    <source>
        <dbReference type="ARBA" id="ARBA00023014"/>
    </source>
</evidence>
<dbReference type="PANTHER" id="PTHR43822">
    <property type="entry name" value="HOMOACONITASE, MITOCHONDRIAL-RELATED"/>
    <property type="match status" value="1"/>
</dbReference>
<dbReference type="InterPro" id="IPR015931">
    <property type="entry name" value="Acnase/IPM_dHydase_lsu_aba_1/3"/>
</dbReference>
<dbReference type="Gene3D" id="3.30.499.10">
    <property type="entry name" value="Aconitase, domain 3"/>
    <property type="match status" value="2"/>
</dbReference>
<evidence type="ECO:0000256" key="1">
    <source>
        <dbReference type="ARBA" id="ARBA00022485"/>
    </source>
</evidence>
<dbReference type="GO" id="GO:0009098">
    <property type="term" value="P:L-leucine biosynthetic process"/>
    <property type="evidence" value="ECO:0007669"/>
    <property type="project" value="UniProtKB-UniRule"/>
</dbReference>
<comment type="caution">
    <text evidence="8">The sequence shown here is derived from an EMBL/GenBank/DDBJ whole genome shotgun (WGS) entry which is preliminary data.</text>
</comment>
<dbReference type="PROSITE" id="PS00450">
    <property type="entry name" value="ACONITASE_1"/>
    <property type="match status" value="1"/>
</dbReference>
<dbReference type="CDD" id="cd01583">
    <property type="entry name" value="IPMI"/>
    <property type="match status" value="1"/>
</dbReference>
<dbReference type="Pfam" id="PF00330">
    <property type="entry name" value="Aconitase"/>
    <property type="match status" value="2"/>
</dbReference>
<keyword evidence="3 6" id="KW-0408">Iron</keyword>
<organism evidence="8 9">
    <name type="scientific">Candidatus Desantisbacteria bacterium CG_4_10_14_0_8_um_filter_39_17</name>
    <dbReference type="NCBI Taxonomy" id="1974542"/>
    <lineage>
        <taxon>Bacteria</taxon>
        <taxon>Candidatus Desantisiibacteriota</taxon>
    </lineage>
</organism>
<comment type="function">
    <text evidence="6">Catalyzes the isomerization between 2-isopropylmalate and 3-isopropylmalate, via the formation of 2-isopropylmaleate.</text>
</comment>
<evidence type="ECO:0000313" key="8">
    <source>
        <dbReference type="EMBL" id="PIZ15040.1"/>
    </source>
</evidence>
<keyword evidence="5 6" id="KW-0456">Lyase</keyword>
<evidence type="ECO:0000259" key="7">
    <source>
        <dbReference type="Pfam" id="PF00330"/>
    </source>
</evidence>
<dbReference type="PANTHER" id="PTHR43822:SF16">
    <property type="entry name" value="3-ISOPROPYLMALATE DEHYDRATASE LARGE SUBUNIT 2"/>
    <property type="match status" value="1"/>
</dbReference>
<protein>
    <recommendedName>
        <fullName evidence="6">3-isopropylmalate dehydratase large subunit</fullName>
        <ecNumber evidence="6">4.2.1.33</ecNumber>
    </recommendedName>
    <alternativeName>
        <fullName evidence="6">Alpha-IPM isomerase</fullName>
        <shortName evidence="6">IPMI</shortName>
    </alternativeName>
    <alternativeName>
        <fullName evidence="6">Isopropylmalate isomerase</fullName>
    </alternativeName>
</protein>
<sequence length="456" mass="48500">MSVTITEKILAVHSSRKKVQPDEFIEASVDLALGNDITAPIAIKEFEKLGMGKVFNRNRIALVPDHFVPNKDVESAGQAKILRDFARRYKIKYYFEVGRMGIEHALLPEIGLIKPGNLVIGADSHTCTYGALGAFSTGVGSTDLAAVFATGKIWLKVPQTLKFIYYGKLKKWVGGKDLILHTIGDIGVDGALYCAMEFTGDAISQIGMSDRFAMCNMAIEAGAKNGIIEPDEITSGFANVTQTFRSAVCGGRVYSAGLCGGRVYSAGLCGGPPACLRQADGGTGIKADKNAKYKKVIEYDVSKIEPQVAFPSLPSNCKPISKVGNVRIDQAFIGSCTNGRIEDLRIAAKVLAGHKVHPDTRLIIIPATQQVYLSALKEGLVEIFVVAGGVVSTPSCGPCLGGHMGVLAAGERCIATTNRNFKGRMGDLKSEVYLANPAVVAASAIKGRISSPEEAL</sequence>
<dbReference type="InterPro" id="IPR001030">
    <property type="entry name" value="Acoase/IPM_deHydtase_lsu_aba"/>
</dbReference>
<dbReference type="PRINTS" id="PR00415">
    <property type="entry name" value="ACONITASE"/>
</dbReference>